<sequence>MESRLNIRQYANKGEDISATLNRIAILAKEEVEDYYTGICDNKYVEKIEVHYIPLIENLAKANWHKMNNEVHFIDDCFRRIRYAIRTFDINKGDFDKRVKSFIYQALRKYCGERGKRRTVLTLISDINVLETLEDCAENAEEEAICNIMTNRDTYAKLYENICKKKIDFIVLDTMIHTAENNEKVTEVAISRALSKKTGRSFDSARSTVRGFKQRIRKRNIRKEDRA</sequence>
<dbReference type="AlphaFoldDB" id="A0A1W6WTB4"/>
<gene>
    <name evidence="1" type="ORF">CAB88_23055</name>
</gene>
<protein>
    <submittedName>
        <fullName evidence="1">Uncharacterized protein</fullName>
    </submittedName>
</protein>
<reference evidence="1 2" key="1">
    <citation type="submission" date="2017-04" db="EMBL/GenBank/DDBJ databases">
        <title>Complete Genome Sequence of Bacillus thuringiensis type Strain ATCC 10792.</title>
        <authorList>
            <person name="Oh D.-H."/>
            <person name="Park B.-J."/>
            <person name="Shuai W."/>
            <person name="Chelliah R."/>
        </authorList>
    </citation>
    <scope>NUCLEOTIDE SEQUENCE [LARGE SCALE GENOMIC DNA]</scope>
    <source>
        <strain evidence="1 2">ATCC 10792</strain>
    </source>
</reference>
<name>A0A1W6WTB4_BACTU</name>
<dbReference type="GeneID" id="67468785"/>
<evidence type="ECO:0000313" key="2">
    <source>
        <dbReference type="Proteomes" id="UP000194143"/>
    </source>
</evidence>
<organism evidence="1 2">
    <name type="scientific">Bacillus thuringiensis</name>
    <dbReference type="NCBI Taxonomy" id="1428"/>
    <lineage>
        <taxon>Bacteria</taxon>
        <taxon>Bacillati</taxon>
        <taxon>Bacillota</taxon>
        <taxon>Bacilli</taxon>
        <taxon>Bacillales</taxon>
        <taxon>Bacillaceae</taxon>
        <taxon>Bacillus</taxon>
        <taxon>Bacillus cereus group</taxon>
    </lineage>
</organism>
<proteinExistence type="predicted"/>
<keyword evidence="2" id="KW-1185">Reference proteome</keyword>
<evidence type="ECO:0000313" key="1">
    <source>
        <dbReference type="EMBL" id="ARP59801.1"/>
    </source>
</evidence>
<dbReference type="EMBL" id="CP021061">
    <property type="protein sequence ID" value="ARP59801.1"/>
    <property type="molecule type" value="Genomic_DNA"/>
</dbReference>
<dbReference type="Proteomes" id="UP000194143">
    <property type="component" value="Chromosome"/>
</dbReference>
<dbReference type="RefSeq" id="WP_000445880.1">
    <property type="nucleotide sequence ID" value="NZ_CP021061.1"/>
</dbReference>
<accession>A0A1W6WTB4</accession>